<proteinExistence type="predicted"/>
<gene>
    <name evidence="1" type="ORF">EEQ99_27990</name>
</gene>
<protein>
    <submittedName>
        <fullName evidence="1">Uncharacterized protein</fullName>
    </submittedName>
</protein>
<dbReference type="Proteomes" id="UP000273611">
    <property type="component" value="Unassembled WGS sequence"/>
</dbReference>
<name>A0A3S0RIS1_9HYPH</name>
<sequence length="83" mass="9032">MAEPELAERDNARLALHERLVTGRLGFLAGVRRRASRLADLEPAGSADKLPLSGRRDPTQMTSMANDRLISTGLVPILRNPAT</sequence>
<dbReference type="AlphaFoldDB" id="A0A3S0RIS1"/>
<reference evidence="1 2" key="1">
    <citation type="journal article" date="2015" name="Int. J. Syst. Evol. Microbiol.">
        <title>Rhizobium anhuiense sp. nov., isolated from effective nodules of Vicia faba and Pisum sativum.</title>
        <authorList>
            <person name="Zhang Y.J."/>
            <person name="Zheng W.T."/>
            <person name="Everall I."/>
            <person name="Young J.P."/>
            <person name="Zhang X.X."/>
            <person name="Tian C.F."/>
            <person name="Sui X.H."/>
            <person name="Wang E.T."/>
            <person name="Chen W.X."/>
        </authorList>
    </citation>
    <scope>NUCLEOTIDE SEQUENCE [LARGE SCALE GENOMIC DNA]</scope>
    <source>
        <strain evidence="1 2">CCBAU 23252</strain>
    </source>
</reference>
<evidence type="ECO:0000313" key="1">
    <source>
        <dbReference type="EMBL" id="RUL97341.1"/>
    </source>
</evidence>
<evidence type="ECO:0000313" key="2">
    <source>
        <dbReference type="Proteomes" id="UP000273611"/>
    </source>
</evidence>
<accession>A0A3S0RIS1</accession>
<organism evidence="1 2">
    <name type="scientific">Rhizobium anhuiense</name>
    <dbReference type="NCBI Taxonomy" id="1184720"/>
    <lineage>
        <taxon>Bacteria</taxon>
        <taxon>Pseudomonadati</taxon>
        <taxon>Pseudomonadota</taxon>
        <taxon>Alphaproteobacteria</taxon>
        <taxon>Hyphomicrobiales</taxon>
        <taxon>Rhizobiaceae</taxon>
        <taxon>Rhizobium/Agrobacterium group</taxon>
        <taxon>Rhizobium</taxon>
    </lineage>
</organism>
<comment type="caution">
    <text evidence="1">The sequence shown here is derived from an EMBL/GenBank/DDBJ whole genome shotgun (WGS) entry which is preliminary data.</text>
</comment>
<dbReference type="EMBL" id="RIBW01000017">
    <property type="protein sequence ID" value="RUL97341.1"/>
    <property type="molecule type" value="Genomic_DNA"/>
</dbReference>